<dbReference type="GO" id="GO:0031514">
    <property type="term" value="C:motile cilium"/>
    <property type="evidence" value="ECO:0007669"/>
    <property type="project" value="UniProtKB-SubCell"/>
</dbReference>
<sequence>MAKGDQKNTDENPTDETAGINPALSCSALSCSAPSVVSEAPLVPQLQTAEFSSESLASQASITTNPEYIGAKFCPEPLFSSIVVQRYDGEMRGDLFHGEGTAYFLGGNTYKGMFAEGYMHGRGLYTWADGVIYEGDFVLNVPTGYAKYTWLDGSWYEGEVQNGLRHGVGTYRCGTKRVSYCGQWYHGKRHGKGKIFYNQEMTSWYEGDWVNNTIDGWGVRRYLSGNVYEGQWKDSRRHGEGTMKWLTLGQQYSGHWENGIQHGHGTHTWFQRRIAGSQYPQRNEYTGQFVQGARQGQGTFFYANGASYEGGWQVNRKHGQGKFTSKNGHVSEGDFVDDRMTEFPAFPKDAVLTPDLNILRTPTSISADSDSPWDTSGSGPGSSLLSQDMTLDIRSLLVQFPEPQRDAELKQMVLAMLRHAAELRSTYCFYSRLGHDSPDNTFLLSRLQFWRLLKDCKVHQEGITLAQMDRIVGSDDTPEDIHSPFGTLLLRNFLSHLVILANHIYHREMPSSGNVLVTCFSKLMEDNILPNATNVKGILFSYPLHAVVASHYLMRCWEIYQYFCKQYSRAPRNLTLTKRHFIWILKDLNVYDDKLTTGKVLEILFTESLPLEDVSHRNLDLEMTFLEFFEGLLGCAEVKHPHTVEISPKYLPELSKQGGTGASPASKELSVSPAHLLQGPASLSGKSGDVLHHLSTFEEKDGKQGELLVKSLKAGTGSLFTQQAAEVERGLALPNPDTDSVAGLEGEPTAALMRSMPALDTRSSTAPPSRAEPSEEAGTEPESEQTLWASRIHLFFRNTFFPAYERRLLLDREAENERVKKEQVQSSAANTTETSRSRPSL</sequence>
<evidence type="ECO:0000256" key="9">
    <source>
        <dbReference type="SAM" id="MobiDB-lite"/>
    </source>
</evidence>
<dbReference type="GO" id="GO:0005930">
    <property type="term" value="C:axoneme"/>
    <property type="evidence" value="ECO:0007669"/>
    <property type="project" value="UniProtKB-SubCell"/>
</dbReference>
<comment type="subcellular location">
    <subcellularLocation>
        <location evidence="1">Cell projection</location>
        <location evidence="1">Cilium</location>
        <location evidence="1">Flagellum</location>
    </subcellularLocation>
    <subcellularLocation>
        <location evidence="2">Cytoplasm</location>
        <location evidence="2">Cytoskeleton</location>
        <location evidence="2">Cilium axoneme</location>
    </subcellularLocation>
</comment>
<evidence type="ECO:0000256" key="7">
    <source>
        <dbReference type="ARBA" id="ARBA00023212"/>
    </source>
</evidence>
<evidence type="ECO:0000256" key="3">
    <source>
        <dbReference type="ARBA" id="ARBA00022490"/>
    </source>
</evidence>
<keyword evidence="3" id="KW-0963">Cytoplasm</keyword>
<organism evidence="10 11">
    <name type="scientific">Paramormyrops kingsleyae</name>
    <dbReference type="NCBI Taxonomy" id="1676925"/>
    <lineage>
        <taxon>Eukaryota</taxon>
        <taxon>Metazoa</taxon>
        <taxon>Chordata</taxon>
        <taxon>Craniata</taxon>
        <taxon>Vertebrata</taxon>
        <taxon>Euteleostomi</taxon>
        <taxon>Actinopterygii</taxon>
        <taxon>Neopterygii</taxon>
        <taxon>Teleostei</taxon>
        <taxon>Osteoglossocephala</taxon>
        <taxon>Osteoglossomorpha</taxon>
        <taxon>Osteoglossiformes</taxon>
        <taxon>Mormyridae</taxon>
        <taxon>Paramormyrops</taxon>
    </lineage>
</organism>
<dbReference type="InterPro" id="IPR003409">
    <property type="entry name" value="MORN"/>
</dbReference>
<feature type="compositionally biased region" description="Acidic residues" evidence="9">
    <location>
        <begin position="774"/>
        <end position="783"/>
    </location>
</feature>
<keyword evidence="11" id="KW-1185">Reference proteome</keyword>
<dbReference type="Proteomes" id="UP000261540">
    <property type="component" value="Unplaced"/>
</dbReference>
<dbReference type="SMART" id="SM00698">
    <property type="entry name" value="MORN"/>
    <property type="match status" value="10"/>
</dbReference>
<dbReference type="CTD" id="222967"/>
<dbReference type="AlphaFoldDB" id="A0A3B3S576"/>
<keyword evidence="7" id="KW-0206">Cytoskeleton</keyword>
<feature type="region of interest" description="Disordered" evidence="9">
    <location>
        <begin position="815"/>
        <end position="841"/>
    </location>
</feature>
<evidence type="ECO:0000256" key="6">
    <source>
        <dbReference type="ARBA" id="ARBA00023069"/>
    </source>
</evidence>
<reference evidence="10" key="2">
    <citation type="submission" date="2025-09" db="UniProtKB">
        <authorList>
            <consortium name="Ensembl"/>
        </authorList>
    </citation>
    <scope>IDENTIFICATION</scope>
</reference>
<accession>A0A3B3S576</accession>
<dbReference type="Ensembl" id="ENSPKIT00000006623.1">
    <property type="protein sequence ID" value="ENSPKIP00000025877.1"/>
    <property type="gene ID" value="ENSPKIG00000008571.1"/>
</dbReference>
<reference evidence="10" key="1">
    <citation type="submission" date="2025-08" db="UniProtKB">
        <authorList>
            <consortium name="Ensembl"/>
        </authorList>
    </citation>
    <scope>IDENTIFICATION</scope>
</reference>
<evidence type="ECO:0000256" key="8">
    <source>
        <dbReference type="ARBA" id="ARBA00023273"/>
    </source>
</evidence>
<dbReference type="PANTHER" id="PTHR46613:SF1">
    <property type="entry name" value="RADIAL SPOKE HEAD 10 HOMOLOG B-RELATED"/>
    <property type="match status" value="1"/>
</dbReference>
<keyword evidence="8" id="KW-0966">Cell projection</keyword>
<dbReference type="Gene3D" id="2.20.110.10">
    <property type="entry name" value="Histone H3 K4-specific methyltransferase SET7/9 N-terminal domain"/>
    <property type="match status" value="5"/>
</dbReference>
<dbReference type="STRING" id="1676925.ENSPKIP00000025877"/>
<evidence type="ECO:0000313" key="10">
    <source>
        <dbReference type="Ensembl" id="ENSPKIP00000025877.1"/>
    </source>
</evidence>
<dbReference type="PROSITE" id="PS51257">
    <property type="entry name" value="PROKAR_LIPOPROTEIN"/>
    <property type="match status" value="1"/>
</dbReference>
<feature type="compositionally biased region" description="Polar residues" evidence="9">
    <location>
        <begin position="824"/>
        <end position="841"/>
    </location>
</feature>
<evidence type="ECO:0000256" key="4">
    <source>
        <dbReference type="ARBA" id="ARBA00022737"/>
    </source>
</evidence>
<protein>
    <submittedName>
        <fullName evidence="10">Radial spoke head 10 homolog B</fullName>
    </submittedName>
</protein>
<dbReference type="PANTHER" id="PTHR46613">
    <property type="entry name" value="RADIAL SPOKE HEAD 10 HOMOLOG B-RELATED"/>
    <property type="match status" value="1"/>
</dbReference>
<dbReference type="Pfam" id="PF02493">
    <property type="entry name" value="MORN"/>
    <property type="match status" value="10"/>
</dbReference>
<keyword evidence="6" id="KW-0969">Cilium</keyword>
<proteinExistence type="predicted"/>
<name>A0A3B3S576_9TELE</name>
<dbReference type="SUPFAM" id="SSF82185">
    <property type="entry name" value="Histone H3 K4-specific methyltransferase SET7/9 N-terminal domain"/>
    <property type="match status" value="2"/>
</dbReference>
<keyword evidence="4" id="KW-0677">Repeat</keyword>
<feature type="region of interest" description="Disordered" evidence="9">
    <location>
        <begin position="759"/>
        <end position="785"/>
    </location>
</feature>
<evidence type="ECO:0000256" key="1">
    <source>
        <dbReference type="ARBA" id="ARBA00004230"/>
    </source>
</evidence>
<dbReference type="GeneTree" id="ENSGT00940000168282"/>
<keyword evidence="5" id="KW-0282">Flagellum</keyword>
<evidence type="ECO:0000256" key="2">
    <source>
        <dbReference type="ARBA" id="ARBA00004430"/>
    </source>
</evidence>
<evidence type="ECO:0000313" key="11">
    <source>
        <dbReference type="Proteomes" id="UP000261540"/>
    </source>
</evidence>
<evidence type="ECO:0000256" key="5">
    <source>
        <dbReference type="ARBA" id="ARBA00022846"/>
    </source>
</evidence>